<dbReference type="InterPro" id="IPR010730">
    <property type="entry name" value="HET"/>
</dbReference>
<reference evidence="2 3" key="1">
    <citation type="submission" date="2016-07" db="EMBL/GenBank/DDBJ databases">
        <title>Multiple horizontal gene transfer events from other fungi enriched the ability of initially mycotrophic Trichoderma (Ascomycota) to feed on dead plant biomass.</title>
        <authorList>
            <consortium name="DOE Joint Genome Institute"/>
            <person name="Aerts A."/>
            <person name="Atanasova L."/>
            <person name="Chenthamara K."/>
            <person name="Zhang J."/>
            <person name="Grujic M."/>
            <person name="Henrissat B."/>
            <person name="Kuo A."/>
            <person name="Salamov A."/>
            <person name="Lipzen A."/>
            <person name="Labutti K."/>
            <person name="Barry K."/>
            <person name="Miao Y."/>
            <person name="Rahimi M.J."/>
            <person name="Shen Q."/>
            <person name="Grigoriev I.V."/>
            <person name="Kubicek C.P."/>
            <person name="Druzhinina I.S."/>
        </authorList>
    </citation>
    <scope>NUCLEOTIDE SEQUENCE [LARGE SCALE GENOMIC DNA]</scope>
    <source>
        <strain evidence="2 3">CBS 226.95</strain>
    </source>
</reference>
<dbReference type="AlphaFoldDB" id="A0A2T3ZVI7"/>
<evidence type="ECO:0000313" key="2">
    <source>
        <dbReference type="EMBL" id="PTB48835.1"/>
    </source>
</evidence>
<evidence type="ECO:0000259" key="1">
    <source>
        <dbReference type="Pfam" id="PF06985"/>
    </source>
</evidence>
<gene>
    <name evidence="2" type="ORF">M431DRAFT_513368</name>
</gene>
<dbReference type="EMBL" id="KZ679696">
    <property type="protein sequence ID" value="PTB48835.1"/>
    <property type="molecule type" value="Genomic_DNA"/>
</dbReference>
<dbReference type="PANTHER" id="PTHR33112:SF16">
    <property type="entry name" value="HETEROKARYON INCOMPATIBILITY DOMAIN-CONTAINING PROTEIN"/>
    <property type="match status" value="1"/>
</dbReference>
<keyword evidence="3" id="KW-1185">Reference proteome</keyword>
<dbReference type="PANTHER" id="PTHR33112">
    <property type="entry name" value="DOMAIN PROTEIN, PUTATIVE-RELATED"/>
    <property type="match status" value="1"/>
</dbReference>
<sequence>MLYSDIASLLGSMNANGATSCDLCSLILSSLRSDMYKLQSMSCCSVTLYRYPPDHQLLEMIYVVVTEEKRRSDFMWCPEGDGRWYLGPPDQKPWLVRGYITVYADLDPDLFSSSTCTIKWRRAESYSGSNRCFDLISNWLSDCLTNHHERCPVNENSPLPRRVVDVGPPDGSKQPLLVTTTEGQTGKYIALSYCWGKRPFFTLRSSNMEQLEQSIPLINLPQTVNDAITLARRLDVRYIWVDSLCIIQGQDYKAIKDWEREGRRMDKVFQGAFFTVKAAGAPDAYQGLFNHRTPPVGPCCTLPIDRDQSRLVYLGQNANITLPIKEPLDQRGWAFQEALLSLRCVSFGSEELSWKCQSCSRRECASDSIAVQKTSIKREEPGQLRYSWNDIVEEYSLKSFTFVSDKLPAIAGLARLGSTPRDEYYFGAFKNSIIPSLLWRHLGRIENGKYEYVRQDNMRRRAPSWSWASVDGKVKFLTSYMDDSIDIKEFRMDGSIYLKGIIRKVDTMRLKISASYYGGYDNYLPWAKIPRGAKTYLDSLAAIPPSHLKSTPGITPELLDVRFLYLGTHCGLILIKETNNLPIGMINDTNTLWSRRGKTLALASTATGRRLGERLRQIYDTYGADKDNIDEKREEENEEEESGEFGFHLRRHSFLRIGVFEGIAQGRDCSRAKLLLR</sequence>
<name>A0A2T3ZVI7_TRIHA</name>
<dbReference type="Pfam" id="PF06985">
    <property type="entry name" value="HET"/>
    <property type="match status" value="1"/>
</dbReference>
<dbReference type="RefSeq" id="XP_024768512.1">
    <property type="nucleotide sequence ID" value="XM_024920008.1"/>
</dbReference>
<protein>
    <recommendedName>
        <fullName evidence="1">Heterokaryon incompatibility domain-containing protein</fullName>
    </recommendedName>
</protein>
<dbReference type="STRING" id="983964.A0A2T3ZVI7"/>
<feature type="domain" description="Heterokaryon incompatibility" evidence="1">
    <location>
        <begin position="188"/>
        <end position="337"/>
    </location>
</feature>
<proteinExistence type="predicted"/>
<dbReference type="Proteomes" id="UP000241690">
    <property type="component" value="Unassembled WGS sequence"/>
</dbReference>
<accession>A0A2T3ZVI7</accession>
<organism evidence="2 3">
    <name type="scientific">Trichoderma harzianum CBS 226.95</name>
    <dbReference type="NCBI Taxonomy" id="983964"/>
    <lineage>
        <taxon>Eukaryota</taxon>
        <taxon>Fungi</taxon>
        <taxon>Dikarya</taxon>
        <taxon>Ascomycota</taxon>
        <taxon>Pezizomycotina</taxon>
        <taxon>Sordariomycetes</taxon>
        <taxon>Hypocreomycetidae</taxon>
        <taxon>Hypocreales</taxon>
        <taxon>Hypocreaceae</taxon>
        <taxon>Trichoderma</taxon>
    </lineage>
</organism>
<dbReference type="GeneID" id="36628577"/>
<evidence type="ECO:0000313" key="3">
    <source>
        <dbReference type="Proteomes" id="UP000241690"/>
    </source>
</evidence>